<evidence type="ECO:0000256" key="3">
    <source>
        <dbReference type="PIRSR" id="PIRSR637359-1"/>
    </source>
</evidence>
<dbReference type="InterPro" id="IPR037359">
    <property type="entry name" value="NST/OST"/>
</dbReference>
<proteinExistence type="predicted"/>
<dbReference type="Proteomes" id="UP001233172">
    <property type="component" value="Unassembled WGS sequence"/>
</dbReference>
<protein>
    <submittedName>
        <fullName evidence="7">Heparan sulfate glucosamine 3-O-sulfotransferase 1</fullName>
    </submittedName>
</protein>
<reference evidence="7" key="2">
    <citation type="submission" date="2023-04" db="EMBL/GenBank/DDBJ databases">
        <authorList>
            <person name="Bu L."/>
            <person name="Lu L."/>
            <person name="Laidemitt M.R."/>
            <person name="Zhang S.M."/>
            <person name="Mutuku M."/>
            <person name="Mkoji G."/>
            <person name="Steinauer M."/>
            <person name="Loker E.S."/>
        </authorList>
    </citation>
    <scope>NUCLEOTIDE SEQUENCE</scope>
    <source>
        <strain evidence="7">KasaAsao</strain>
        <tissue evidence="7">Whole Snail</tissue>
    </source>
</reference>
<feature type="binding site" evidence="4">
    <location>
        <position position="225"/>
    </location>
    <ligand>
        <name>3'-phosphoadenylyl sulfate</name>
        <dbReference type="ChEBI" id="CHEBI:58339"/>
    </ligand>
</feature>
<dbReference type="InterPro" id="IPR027417">
    <property type="entry name" value="P-loop_NTPase"/>
</dbReference>
<dbReference type="EMBL" id="JASAOG010000173">
    <property type="protein sequence ID" value="KAK0045969.1"/>
    <property type="molecule type" value="Genomic_DNA"/>
</dbReference>
<dbReference type="PANTHER" id="PTHR10605">
    <property type="entry name" value="HEPARAN SULFATE SULFOTRANSFERASE"/>
    <property type="match status" value="1"/>
</dbReference>
<evidence type="ECO:0000256" key="2">
    <source>
        <dbReference type="ARBA" id="ARBA00023180"/>
    </source>
</evidence>
<dbReference type="SUPFAM" id="SSF52540">
    <property type="entry name" value="P-loop containing nucleoside triphosphate hydrolases"/>
    <property type="match status" value="1"/>
</dbReference>
<reference evidence="7" key="1">
    <citation type="journal article" date="2023" name="PLoS Negl. Trop. Dis.">
        <title>A genome sequence for Biomphalaria pfeifferi, the major vector snail for the human-infecting parasite Schistosoma mansoni.</title>
        <authorList>
            <person name="Bu L."/>
            <person name="Lu L."/>
            <person name="Laidemitt M.R."/>
            <person name="Zhang S.M."/>
            <person name="Mutuku M."/>
            <person name="Mkoji G."/>
            <person name="Steinauer M."/>
            <person name="Loker E.S."/>
        </authorList>
    </citation>
    <scope>NUCLEOTIDE SEQUENCE</scope>
    <source>
        <strain evidence="7">KasaAsao</strain>
    </source>
</reference>
<feature type="disulfide bond" evidence="5">
    <location>
        <begin position="327"/>
        <end position="338"/>
    </location>
</feature>
<evidence type="ECO:0000256" key="4">
    <source>
        <dbReference type="PIRSR" id="PIRSR637359-2"/>
    </source>
</evidence>
<comment type="caution">
    <text evidence="7">The sequence shown here is derived from an EMBL/GenBank/DDBJ whole genome shotgun (WGS) entry which is preliminary data.</text>
</comment>
<dbReference type="Pfam" id="PF00685">
    <property type="entry name" value="Sulfotransfer_1"/>
    <property type="match status" value="1"/>
</dbReference>
<evidence type="ECO:0000313" key="8">
    <source>
        <dbReference type="Proteomes" id="UP001233172"/>
    </source>
</evidence>
<evidence type="ECO:0000313" key="7">
    <source>
        <dbReference type="EMBL" id="KAK0045969.1"/>
    </source>
</evidence>
<accession>A0AAD8B231</accession>
<keyword evidence="2" id="KW-0325">Glycoprotein</keyword>
<feature type="binding site" evidence="4">
    <location>
        <begin position="343"/>
        <end position="347"/>
    </location>
    <ligand>
        <name>3'-phosphoadenylyl sulfate</name>
        <dbReference type="ChEBI" id="CHEBI:58339"/>
    </ligand>
</feature>
<dbReference type="InterPro" id="IPR000863">
    <property type="entry name" value="Sulfotransferase_dom"/>
</dbReference>
<keyword evidence="1" id="KW-0808">Transferase</keyword>
<name>A0AAD8B231_BIOPF</name>
<evidence type="ECO:0000256" key="1">
    <source>
        <dbReference type="ARBA" id="ARBA00022679"/>
    </source>
</evidence>
<dbReference type="GO" id="GO:0008467">
    <property type="term" value="F:[heparan sulfate]-glucosamine 3-sulfotransferase activity"/>
    <property type="evidence" value="ECO:0007669"/>
    <property type="project" value="TreeGrafter"/>
</dbReference>
<feature type="active site" description="For sulfotransferase activity" evidence="3">
    <location>
        <position position="134"/>
    </location>
</feature>
<feature type="binding site" evidence="4">
    <location>
        <position position="217"/>
    </location>
    <ligand>
        <name>3'-phosphoadenylyl sulfate</name>
        <dbReference type="ChEBI" id="CHEBI:58339"/>
    </ligand>
</feature>
<keyword evidence="8" id="KW-1185">Reference proteome</keyword>
<evidence type="ECO:0000256" key="5">
    <source>
        <dbReference type="PIRSR" id="PIRSR637359-3"/>
    </source>
</evidence>
<feature type="domain" description="Sulfotransferase" evidence="6">
    <location>
        <begin position="125"/>
        <end position="362"/>
    </location>
</feature>
<keyword evidence="5" id="KW-1015">Disulfide bond</keyword>
<evidence type="ECO:0000259" key="6">
    <source>
        <dbReference type="Pfam" id="PF00685"/>
    </source>
</evidence>
<dbReference type="AlphaFoldDB" id="A0AAD8B231"/>
<dbReference type="Gene3D" id="3.40.50.300">
    <property type="entry name" value="P-loop containing nucleotide triphosphate hydrolases"/>
    <property type="match status" value="1"/>
</dbReference>
<sequence length="381" mass="44211">MVTVRTFNIRWVKLLVSASACFTLTVLCTGYVLSKLMSTNLVHVLDRRVDRSLGDQFSEEVQRFPDTFWHEFAPSRQSTNEHNQIILIRRPKGIDLDPKPVTLVANISLAGLGLAGSELPASRPPQCVLLGFGKCGTSALLEFLDLHPQIVTLDWEIDYFCERMYPKYDLQWYVQRMPPSYSDQITIEKSPCYIVEHDSHIRMHAMNSSLKIMVIIRDPITRLLSEYGHYYATETYWGRPAVSFEERVYNHKTKEFRTAQILKVGDYSPHFEHLLKVFPRNQILIIDGDKLVTDPLSQVRLVEEFLGLQHEVSKQDIYFDNAKGFFCMKLRNSGETKCLGKSKGRQHVQIDANFKKKLIEFFAPYNEQFFKLVGQKFDWLK</sequence>
<gene>
    <name evidence="7" type="ORF">Bpfe_024638</name>
</gene>
<organism evidence="7 8">
    <name type="scientific">Biomphalaria pfeifferi</name>
    <name type="common">Bloodfluke planorb</name>
    <name type="synonym">Freshwater snail</name>
    <dbReference type="NCBI Taxonomy" id="112525"/>
    <lineage>
        <taxon>Eukaryota</taxon>
        <taxon>Metazoa</taxon>
        <taxon>Spiralia</taxon>
        <taxon>Lophotrochozoa</taxon>
        <taxon>Mollusca</taxon>
        <taxon>Gastropoda</taxon>
        <taxon>Heterobranchia</taxon>
        <taxon>Euthyneura</taxon>
        <taxon>Panpulmonata</taxon>
        <taxon>Hygrophila</taxon>
        <taxon>Lymnaeoidea</taxon>
        <taxon>Planorbidae</taxon>
        <taxon>Biomphalaria</taxon>
    </lineage>
</organism>
<dbReference type="PANTHER" id="PTHR10605:SF65">
    <property type="entry name" value="GH20068P"/>
    <property type="match status" value="1"/>
</dbReference>